<keyword evidence="9" id="KW-0407">Ion channel</keyword>
<feature type="transmembrane region" description="Helical" evidence="10">
    <location>
        <begin position="86"/>
        <end position="110"/>
    </location>
</feature>
<keyword evidence="6 10" id="KW-1133">Transmembrane helix</keyword>
<keyword evidence="7" id="KW-0406">Ion transport</keyword>
<evidence type="ECO:0000256" key="8">
    <source>
        <dbReference type="ARBA" id="ARBA00023136"/>
    </source>
</evidence>
<dbReference type="Proteomes" id="UP000593564">
    <property type="component" value="Unassembled WGS sequence"/>
</dbReference>
<feature type="transmembrane region" description="Helical" evidence="10">
    <location>
        <begin position="489"/>
        <end position="511"/>
    </location>
</feature>
<feature type="domain" description="CSC1/OSCA1-like 7TM region" evidence="11">
    <location>
        <begin position="340"/>
        <end position="568"/>
    </location>
</feature>
<evidence type="ECO:0000256" key="5">
    <source>
        <dbReference type="ARBA" id="ARBA00022837"/>
    </source>
</evidence>
<feature type="transmembrane region" description="Helical" evidence="10">
    <location>
        <begin position="386"/>
        <end position="414"/>
    </location>
</feature>
<evidence type="ECO:0000259" key="12">
    <source>
        <dbReference type="Pfam" id="PF13967"/>
    </source>
</evidence>
<dbReference type="InterPro" id="IPR032880">
    <property type="entry name" value="CSC1/OSCA1-like_N"/>
</dbReference>
<keyword evidence="4 10" id="KW-0812">Transmembrane</keyword>
<evidence type="ECO:0000256" key="7">
    <source>
        <dbReference type="ARBA" id="ARBA00023065"/>
    </source>
</evidence>
<evidence type="ECO:0000313" key="14">
    <source>
        <dbReference type="EMBL" id="KAF5939675.1"/>
    </source>
</evidence>
<dbReference type="GO" id="GO:0005227">
    <property type="term" value="F:calcium-activated cation channel activity"/>
    <property type="evidence" value="ECO:0007669"/>
    <property type="project" value="InterPro"/>
</dbReference>
<feature type="transmembrane region" description="Helical" evidence="10">
    <location>
        <begin position="434"/>
        <end position="453"/>
    </location>
</feature>
<comment type="caution">
    <text evidence="14">The sequence shown here is derived from an EMBL/GenBank/DDBJ whole genome shotgun (WGS) entry which is preliminary data.</text>
</comment>
<evidence type="ECO:0000259" key="13">
    <source>
        <dbReference type="Pfam" id="PF14703"/>
    </source>
</evidence>
<evidence type="ECO:0000256" key="6">
    <source>
        <dbReference type="ARBA" id="ARBA00022989"/>
    </source>
</evidence>
<dbReference type="GO" id="GO:0005886">
    <property type="term" value="C:plasma membrane"/>
    <property type="evidence" value="ECO:0007669"/>
    <property type="project" value="TreeGrafter"/>
</dbReference>
<feature type="transmembrane region" description="Helical" evidence="10">
    <location>
        <begin position="143"/>
        <end position="164"/>
    </location>
</feature>
<name>A0A7J7GHA1_CAMSI</name>
<feature type="transmembrane region" description="Helical" evidence="10">
    <location>
        <begin position="571"/>
        <end position="590"/>
    </location>
</feature>
<dbReference type="InterPro" id="IPR027815">
    <property type="entry name" value="CSC1/OSCA1-like_cyt"/>
</dbReference>
<keyword evidence="5" id="KW-0106">Calcium</keyword>
<dbReference type="Pfam" id="PF14703">
    <property type="entry name" value="PHM7_cyt"/>
    <property type="match status" value="1"/>
</dbReference>
<evidence type="ECO:0000259" key="11">
    <source>
        <dbReference type="Pfam" id="PF02714"/>
    </source>
</evidence>
<evidence type="ECO:0000256" key="2">
    <source>
        <dbReference type="ARBA" id="ARBA00007779"/>
    </source>
</evidence>
<evidence type="ECO:0000256" key="3">
    <source>
        <dbReference type="ARBA" id="ARBA00022448"/>
    </source>
</evidence>
<dbReference type="PANTHER" id="PTHR13018:SF117">
    <property type="entry name" value="CSC1-LIKE PROTEIN RXW8"/>
    <property type="match status" value="1"/>
</dbReference>
<feature type="domain" description="CSC1/OSCA1-like cytosolic" evidence="13">
    <location>
        <begin position="186"/>
        <end position="329"/>
    </location>
</feature>
<sequence>MDISGLLTSAGINTGFCLVAFALYSVLRKQPSNASVYFGQRLAQLRAKRNDHFSFDRFVPSPSWIVKTWEASEEEILASGGLDAMVFLRIVVFSIRIFSIAAVICIFLVLPLNYFGKEMRHRQIPAESLDVFTIGNVKEGSQWLWAHCLALYIISFSACVLLYFEYKNITNKRLDYIVGSSLNPSQFTILVRAIPWSPEESYSDSSSYLSHQMVYQTGAVQKLMIDAAKMYEMIKCSPSEPHFGSCLIRCGLCGGTKHSFKILSGGQESIRGGSGFVNSDLREKECGAALVFFRTRYAALVAAQVLQSPNPMIWVTDLAPEPNDVYWKNLCIPYRLLWIRRLLTLLASIGFMIVFVIPVTVVQGLLHLEGLQKRLPFLSGALKSKFIIRIVTGYLPSVVLVLFLYTVPPTMYLFSTIEGAISRSSRKKSACCKVLYFLIWNVFFVNVLSGKVIERLSVVSSPKDITAQLGTAVPTQATFFMTYVLSSGWASLSFELLQPYALLCNLFYKFILRNKEDPCTLSFPYHTEIPRVLLLGFLGFTYSIMAPLILPFLLVYFFLAYLVYRNQKSTVASAFTIPLIILTLLFNEYCRHRFYPIFKDNAAQVLIELDRKDELCGRMEEMYKKFPKAYSQFPSTSNDLCKDIPLSHCEDRDGNTRLQDLADIKPGNLPIQSLVVRSTLEIEELNLK</sequence>
<evidence type="ECO:0000313" key="15">
    <source>
        <dbReference type="Proteomes" id="UP000593564"/>
    </source>
</evidence>
<feature type="transmembrane region" description="Helical" evidence="10">
    <location>
        <begin position="532"/>
        <end position="559"/>
    </location>
</feature>
<feature type="domain" description="CSC1/OSCA1-like N-terminal transmembrane" evidence="12">
    <location>
        <begin position="6"/>
        <end position="165"/>
    </location>
</feature>
<evidence type="ECO:0000256" key="9">
    <source>
        <dbReference type="ARBA" id="ARBA00023303"/>
    </source>
</evidence>
<dbReference type="EMBL" id="JACBKZ010000011">
    <property type="protein sequence ID" value="KAF5939675.1"/>
    <property type="molecule type" value="Genomic_DNA"/>
</dbReference>
<comment type="subcellular location">
    <subcellularLocation>
        <location evidence="1">Membrane</location>
        <topology evidence="1">Multi-pass membrane protein</topology>
    </subcellularLocation>
</comment>
<evidence type="ECO:0008006" key="16">
    <source>
        <dbReference type="Google" id="ProtNLM"/>
    </source>
</evidence>
<comment type="similarity">
    <text evidence="2">Belongs to the CSC1 (TC 1.A.17) family.</text>
</comment>
<organism evidence="14 15">
    <name type="scientific">Camellia sinensis</name>
    <name type="common">Tea plant</name>
    <name type="synonym">Thea sinensis</name>
    <dbReference type="NCBI Taxonomy" id="4442"/>
    <lineage>
        <taxon>Eukaryota</taxon>
        <taxon>Viridiplantae</taxon>
        <taxon>Streptophyta</taxon>
        <taxon>Embryophyta</taxon>
        <taxon>Tracheophyta</taxon>
        <taxon>Spermatophyta</taxon>
        <taxon>Magnoliopsida</taxon>
        <taxon>eudicotyledons</taxon>
        <taxon>Gunneridae</taxon>
        <taxon>Pentapetalae</taxon>
        <taxon>asterids</taxon>
        <taxon>Ericales</taxon>
        <taxon>Theaceae</taxon>
        <taxon>Camellia</taxon>
    </lineage>
</organism>
<protein>
    <recommendedName>
        <fullName evidence="16">CSC1/OSCA1-like 7TM region domain-containing protein</fullName>
    </recommendedName>
</protein>
<dbReference type="AlphaFoldDB" id="A0A7J7GHA1"/>
<evidence type="ECO:0000256" key="4">
    <source>
        <dbReference type="ARBA" id="ARBA00022692"/>
    </source>
</evidence>
<gene>
    <name evidence="14" type="ORF">HYC85_023934</name>
</gene>
<keyword evidence="8 10" id="KW-0472">Membrane</keyword>
<proteinExistence type="inferred from homology"/>
<evidence type="ECO:0000256" key="10">
    <source>
        <dbReference type="SAM" id="Phobius"/>
    </source>
</evidence>
<dbReference type="Pfam" id="PF02714">
    <property type="entry name" value="RSN1_7TM"/>
    <property type="match status" value="1"/>
</dbReference>
<dbReference type="Pfam" id="PF13967">
    <property type="entry name" value="RSN1_TM"/>
    <property type="match status" value="1"/>
</dbReference>
<dbReference type="PANTHER" id="PTHR13018">
    <property type="entry name" value="PROBABLE MEMBRANE PROTEIN DUF221-RELATED"/>
    <property type="match status" value="1"/>
</dbReference>
<dbReference type="InterPro" id="IPR045122">
    <property type="entry name" value="Csc1-like"/>
</dbReference>
<reference evidence="15" key="1">
    <citation type="journal article" date="2020" name="Nat. Commun.">
        <title>Genome assembly of wild tea tree DASZ reveals pedigree and selection history of tea varieties.</title>
        <authorList>
            <person name="Zhang W."/>
            <person name="Zhang Y."/>
            <person name="Qiu H."/>
            <person name="Guo Y."/>
            <person name="Wan H."/>
            <person name="Zhang X."/>
            <person name="Scossa F."/>
            <person name="Alseekh S."/>
            <person name="Zhang Q."/>
            <person name="Wang P."/>
            <person name="Xu L."/>
            <person name="Schmidt M.H."/>
            <person name="Jia X."/>
            <person name="Li D."/>
            <person name="Zhu A."/>
            <person name="Guo F."/>
            <person name="Chen W."/>
            <person name="Ni D."/>
            <person name="Usadel B."/>
            <person name="Fernie A.R."/>
            <person name="Wen W."/>
        </authorList>
    </citation>
    <scope>NUCLEOTIDE SEQUENCE [LARGE SCALE GENOMIC DNA]</scope>
    <source>
        <strain evidence="15">cv. G240</strain>
    </source>
</reference>
<keyword evidence="15" id="KW-1185">Reference proteome</keyword>
<keyword evidence="3" id="KW-0813">Transport</keyword>
<reference evidence="14 15" key="2">
    <citation type="submission" date="2020-07" db="EMBL/GenBank/DDBJ databases">
        <title>Genome assembly of wild tea tree DASZ reveals pedigree and selection history of tea varieties.</title>
        <authorList>
            <person name="Zhang W."/>
        </authorList>
    </citation>
    <scope>NUCLEOTIDE SEQUENCE [LARGE SCALE GENOMIC DNA]</scope>
    <source>
        <strain evidence="15">cv. G240</strain>
        <tissue evidence="14">Leaf</tissue>
    </source>
</reference>
<evidence type="ECO:0000256" key="1">
    <source>
        <dbReference type="ARBA" id="ARBA00004141"/>
    </source>
</evidence>
<feature type="transmembrane region" description="Helical" evidence="10">
    <location>
        <begin position="342"/>
        <end position="366"/>
    </location>
</feature>
<feature type="transmembrane region" description="Helical" evidence="10">
    <location>
        <begin position="6"/>
        <end position="27"/>
    </location>
</feature>
<dbReference type="InterPro" id="IPR003864">
    <property type="entry name" value="CSC1/OSCA1-like_7TM"/>
</dbReference>
<accession>A0A7J7GHA1</accession>